<evidence type="ECO:0000313" key="2">
    <source>
        <dbReference type="Proteomes" id="UP001165960"/>
    </source>
</evidence>
<name>A0ACC2ULM6_9FUNG</name>
<reference evidence="1" key="1">
    <citation type="submission" date="2022-04" db="EMBL/GenBank/DDBJ databases">
        <title>Genome of the entomopathogenic fungus Entomophthora muscae.</title>
        <authorList>
            <person name="Elya C."/>
            <person name="Lovett B.R."/>
            <person name="Lee E."/>
            <person name="Macias A.M."/>
            <person name="Hajek A.E."/>
            <person name="De Bivort B.L."/>
            <person name="Kasson M.T."/>
            <person name="De Fine Licht H.H."/>
            <person name="Stajich J.E."/>
        </authorList>
    </citation>
    <scope>NUCLEOTIDE SEQUENCE</scope>
    <source>
        <strain evidence="1">Berkeley</strain>
    </source>
</reference>
<keyword evidence="2" id="KW-1185">Reference proteome</keyword>
<protein>
    <submittedName>
        <fullName evidence="1">Uncharacterized protein</fullName>
    </submittedName>
</protein>
<accession>A0ACC2ULM6</accession>
<dbReference type="EMBL" id="QTSX02000175">
    <property type="protein sequence ID" value="KAJ9087938.1"/>
    <property type="molecule type" value="Genomic_DNA"/>
</dbReference>
<comment type="caution">
    <text evidence="1">The sequence shown here is derived from an EMBL/GenBank/DDBJ whole genome shotgun (WGS) entry which is preliminary data.</text>
</comment>
<evidence type="ECO:0000313" key="1">
    <source>
        <dbReference type="EMBL" id="KAJ9087938.1"/>
    </source>
</evidence>
<proteinExistence type="predicted"/>
<gene>
    <name evidence="1" type="ORF">DSO57_1028053</name>
</gene>
<sequence>MFSAGKPVRFLSPMQADVDTEPAYQIVRFVWLMLPQEGLLDTSQCLAASQPAAGKIKVKNIESRFKLIRFNIKLIRYKENIKGKIKL</sequence>
<organism evidence="1 2">
    <name type="scientific">Entomophthora muscae</name>
    <dbReference type="NCBI Taxonomy" id="34485"/>
    <lineage>
        <taxon>Eukaryota</taxon>
        <taxon>Fungi</taxon>
        <taxon>Fungi incertae sedis</taxon>
        <taxon>Zoopagomycota</taxon>
        <taxon>Entomophthoromycotina</taxon>
        <taxon>Entomophthoromycetes</taxon>
        <taxon>Entomophthorales</taxon>
        <taxon>Entomophthoraceae</taxon>
        <taxon>Entomophthora</taxon>
    </lineage>
</organism>
<dbReference type="Proteomes" id="UP001165960">
    <property type="component" value="Unassembled WGS sequence"/>
</dbReference>